<proteinExistence type="predicted"/>
<organism evidence="1 2">
    <name type="scientific">Irpex rosettiformis</name>
    <dbReference type="NCBI Taxonomy" id="378272"/>
    <lineage>
        <taxon>Eukaryota</taxon>
        <taxon>Fungi</taxon>
        <taxon>Dikarya</taxon>
        <taxon>Basidiomycota</taxon>
        <taxon>Agaricomycotina</taxon>
        <taxon>Agaricomycetes</taxon>
        <taxon>Polyporales</taxon>
        <taxon>Irpicaceae</taxon>
        <taxon>Irpex</taxon>
    </lineage>
</organism>
<name>A0ACB8U5Z4_9APHY</name>
<gene>
    <name evidence="1" type="ORF">BDY19DRAFT_110427</name>
</gene>
<comment type="caution">
    <text evidence="1">The sequence shown here is derived from an EMBL/GenBank/DDBJ whole genome shotgun (WGS) entry which is preliminary data.</text>
</comment>
<evidence type="ECO:0000313" key="2">
    <source>
        <dbReference type="Proteomes" id="UP001055072"/>
    </source>
</evidence>
<keyword evidence="2" id="KW-1185">Reference proteome</keyword>
<dbReference type="EMBL" id="MU274910">
    <property type="protein sequence ID" value="KAI0089564.1"/>
    <property type="molecule type" value="Genomic_DNA"/>
</dbReference>
<sequence length="269" mass="28885">MYPTPQQAYYNAHPQFPYPANQYPTQATFASQQVSALHRSTTPPAPSYAAQSQYTYAGCHSTSTNDSQLIQGSSSSSSLACALDERVSPRHSGGGGESGSPAQPGFPDNEVVPYAPSPSVSTPYGSASPPDYCGSVDTEDESLDEFSQSLDSDVQFSDLIQDEEGIAAASSSNYDEQSAASSYGSTVDPMSPPNTEYETDTEVGYFNGQMVPLGLVGEYASVSRTTPFCHYLFLMLRLEERISFEPTRVSTNRLQCSGTPCGINTWCAR</sequence>
<reference evidence="1" key="1">
    <citation type="journal article" date="2021" name="Environ. Microbiol.">
        <title>Gene family expansions and transcriptome signatures uncover fungal adaptations to wood decay.</title>
        <authorList>
            <person name="Hage H."/>
            <person name="Miyauchi S."/>
            <person name="Viragh M."/>
            <person name="Drula E."/>
            <person name="Min B."/>
            <person name="Chaduli D."/>
            <person name="Navarro D."/>
            <person name="Favel A."/>
            <person name="Norest M."/>
            <person name="Lesage-Meessen L."/>
            <person name="Balint B."/>
            <person name="Merenyi Z."/>
            <person name="de Eugenio L."/>
            <person name="Morin E."/>
            <person name="Martinez A.T."/>
            <person name="Baldrian P."/>
            <person name="Stursova M."/>
            <person name="Martinez M.J."/>
            <person name="Novotny C."/>
            <person name="Magnuson J.K."/>
            <person name="Spatafora J.W."/>
            <person name="Maurice S."/>
            <person name="Pangilinan J."/>
            <person name="Andreopoulos W."/>
            <person name="LaButti K."/>
            <person name="Hundley H."/>
            <person name="Na H."/>
            <person name="Kuo A."/>
            <person name="Barry K."/>
            <person name="Lipzen A."/>
            <person name="Henrissat B."/>
            <person name="Riley R."/>
            <person name="Ahrendt S."/>
            <person name="Nagy L.G."/>
            <person name="Grigoriev I.V."/>
            <person name="Martin F."/>
            <person name="Rosso M.N."/>
        </authorList>
    </citation>
    <scope>NUCLEOTIDE SEQUENCE</scope>
    <source>
        <strain evidence="1">CBS 384.51</strain>
    </source>
</reference>
<protein>
    <submittedName>
        <fullName evidence="1">Uncharacterized protein</fullName>
    </submittedName>
</protein>
<dbReference type="Proteomes" id="UP001055072">
    <property type="component" value="Unassembled WGS sequence"/>
</dbReference>
<evidence type="ECO:0000313" key="1">
    <source>
        <dbReference type="EMBL" id="KAI0089564.1"/>
    </source>
</evidence>
<accession>A0ACB8U5Z4</accession>